<feature type="compositionally biased region" description="Pro residues" evidence="3">
    <location>
        <begin position="1962"/>
        <end position="1972"/>
    </location>
</feature>
<gene>
    <name evidence="5" type="ORF">GALMADRAFT_205918</name>
</gene>
<keyword evidence="1" id="KW-0064">Aspartyl protease</keyword>
<evidence type="ECO:0000259" key="4">
    <source>
        <dbReference type="PROSITE" id="PS50158"/>
    </source>
</evidence>
<dbReference type="HOGENOM" id="CLU_230967_0_0_1"/>
<feature type="region of interest" description="Disordered" evidence="3">
    <location>
        <begin position="1771"/>
        <end position="1863"/>
    </location>
</feature>
<feature type="region of interest" description="Disordered" evidence="3">
    <location>
        <begin position="1532"/>
        <end position="1585"/>
    </location>
</feature>
<feature type="region of interest" description="Disordered" evidence="3">
    <location>
        <begin position="579"/>
        <end position="702"/>
    </location>
</feature>
<feature type="compositionally biased region" description="Basic residues" evidence="3">
    <location>
        <begin position="257"/>
        <end position="272"/>
    </location>
</feature>
<evidence type="ECO:0000256" key="1">
    <source>
        <dbReference type="ARBA" id="ARBA00022750"/>
    </source>
</evidence>
<evidence type="ECO:0000256" key="2">
    <source>
        <dbReference type="PROSITE-ProRule" id="PRU00047"/>
    </source>
</evidence>
<feature type="compositionally biased region" description="Acidic residues" evidence="3">
    <location>
        <begin position="220"/>
        <end position="238"/>
    </location>
</feature>
<dbReference type="GO" id="GO:0004190">
    <property type="term" value="F:aspartic-type endopeptidase activity"/>
    <property type="evidence" value="ECO:0007669"/>
    <property type="project" value="UniProtKB-KW"/>
</dbReference>
<dbReference type="EMBL" id="KL142368">
    <property type="protein sequence ID" value="KDR84200.1"/>
    <property type="molecule type" value="Genomic_DNA"/>
</dbReference>
<feature type="region of interest" description="Disordered" evidence="3">
    <location>
        <begin position="1946"/>
        <end position="1987"/>
    </location>
</feature>
<keyword evidence="1" id="KW-0645">Protease</keyword>
<dbReference type="GO" id="GO:0008270">
    <property type="term" value="F:zinc ion binding"/>
    <property type="evidence" value="ECO:0007669"/>
    <property type="project" value="UniProtKB-KW"/>
</dbReference>
<feature type="region of interest" description="Disordered" evidence="3">
    <location>
        <begin position="329"/>
        <end position="384"/>
    </location>
</feature>
<dbReference type="Gene3D" id="2.40.70.10">
    <property type="entry name" value="Acid Proteases"/>
    <property type="match status" value="1"/>
</dbReference>
<dbReference type="STRING" id="685588.A0A067TLU6"/>
<organism evidence="5 6">
    <name type="scientific">Galerina marginata (strain CBS 339.88)</name>
    <dbReference type="NCBI Taxonomy" id="685588"/>
    <lineage>
        <taxon>Eukaryota</taxon>
        <taxon>Fungi</taxon>
        <taxon>Dikarya</taxon>
        <taxon>Basidiomycota</taxon>
        <taxon>Agaricomycotina</taxon>
        <taxon>Agaricomycetes</taxon>
        <taxon>Agaricomycetidae</taxon>
        <taxon>Agaricales</taxon>
        <taxon>Agaricineae</taxon>
        <taxon>Strophariaceae</taxon>
        <taxon>Galerina</taxon>
    </lineage>
</organism>
<dbReference type="PROSITE" id="PS00141">
    <property type="entry name" value="ASP_PROTEASE"/>
    <property type="match status" value="1"/>
</dbReference>
<feature type="compositionally biased region" description="Basic and acidic residues" evidence="3">
    <location>
        <begin position="1818"/>
        <end position="1831"/>
    </location>
</feature>
<feature type="compositionally biased region" description="Low complexity" evidence="3">
    <location>
        <begin position="1533"/>
        <end position="1561"/>
    </location>
</feature>
<dbReference type="InterPro" id="IPR001878">
    <property type="entry name" value="Znf_CCHC"/>
</dbReference>
<dbReference type="GO" id="GO:0003676">
    <property type="term" value="F:nucleic acid binding"/>
    <property type="evidence" value="ECO:0007669"/>
    <property type="project" value="InterPro"/>
</dbReference>
<keyword evidence="2" id="KW-0479">Metal-binding</keyword>
<dbReference type="Proteomes" id="UP000027222">
    <property type="component" value="Unassembled WGS sequence"/>
</dbReference>
<feature type="compositionally biased region" description="Acidic residues" evidence="3">
    <location>
        <begin position="1788"/>
        <end position="1804"/>
    </location>
</feature>
<evidence type="ECO:0000313" key="6">
    <source>
        <dbReference type="Proteomes" id="UP000027222"/>
    </source>
</evidence>
<sequence length="2224" mass="248144">MTNIAQPGYISGPSGMPIKGSNKAPKTFKGHYAAVEQFLTHLDRLFAQHQIHNDADKVKLILDYCSSSVQSFIRTTAGFREKKWDMLKSKLMTAYDAERNETIYTLADVVRLVKERSRKPFTRLEKWKKYVTDFETIAGSIFHKQRMSKWDYYSYFWSGIPPEVKAAFAPMLLVEFGDHDTSQPYSIEELNTVAEKTFKRDRFNDLLPSLMNWGNHSDTDSDSDSDSDSESSDSDSDYEHDRKRRKDRKRDREDAKRRKARRHERERRKQAKQKINAPKNEVDGLIDRINKITLMNSEGHIHMHNNPQSFTARCAQCEMPHQDVLIANIPVPPAHPQQPYRTGPFPHSQQSYIPPQQPATQPQFNSPQLTNNSQPYNPPQVQANQPQFVTYPNNIQLNRFNGQTASSQMTSRCYGCFGTGHMLGDCPRMHELLNQGILAFDQPTRKYFMKNSGLPIFRRNNECLYEAALRMNSIMPPLKHMRNTNLITVSSQGEESQESQALQNSIAGYYAEYEQGNETDTESDDDDGPYWKYALHTKRQLRYPKVQYECQDSDSEEDNIVSAFPAARTTDTRIKEVRKEATKVPRKKPKMIFDGVYPPPRTTRSQAREIAEQASSSQPVQPTRINNSPAVPLVQSPPQSTSTKPIDVRRLRPNQDIPMELDLEEPIPKKTARMLPKDPPPHLTANKENAGKGPARQSEISRQIDTREVVKEILDTEITIPIRKIIGSSREIATDLQDIIKLKNNKSVDATSKAHFGQRIVAKAATTRNTQGALIRITLYHDGEPVTAIIDTGSELNIARSQIAHDLKFPVDITRTITMNDANGGEGQLTGYARGIELSCGGIQTNADIWVGGNTLPFDLLLGRTWQQDNLVSTEERLDGTFVVFRDPKTGKGRYEIYVGGGSHNIPVMNQYFEKKTPYNMQTYALLMANTTEIYSSSLEIVAGPELTTIVEENETYDSPPDAPTSREPHEIISAVEQEFHENGRMCGAFICSTVNSRQMNDAHSIDPLTVSVKGKNKCAPQCEATDPLTHQAPQELKEEENMRIKHLKNAKLEEDDAKIRGIASADQAKLQRTNEGLTHFIWEDLRAALPGVFKGFGAGKRMLGTFFGATPAPDNMAQHNSYINGPNDLSRLNLRPAALSLTSPQALLVHHGTDSENPSQNVAYMQFPQATLTYYHDGRFFDVRGVGHACIHVEGIDNNLREIASRMIDGDHGPFVFVGPHEPGFPIVVATRENLASATPPIPRITIYDWIDGHQIDVSNVRDRSMLFLNAPEFAQFKDDERQVLLTVVRVLYTDDKPPTLVPQSLMVGGFIEGIYKPITASGPTLICIRLPRMDFLLGHASKIWPNLLLGRFPSLPYRPAPMPPYSFHGTNHMPIIQMNSVTSMATSRTPANTPAASMDSSTIPAILRAPILTPAIPVAPTNVPANVANATTAPATYRTIRAAPTSQSSSASTSVTSSTASTAPTIRDLMRMPIPSIAIPMNPRTPISISSSSTTPATVSANPTHSIDVLTTSAAPESISVGADTSANSITAPTTTTIHPATVTIHSTSTESDSSATSTRQRPPGPKPVQAPVRAPTPFRPHPSAAEAITYTKRRGRPALLRTPAVASLIPRPRAPNARNISPRPSDLVETRIAPILPLPITMEPASPPEQQGQTSAPTVLDEETASRGAKASVDTRQFTINVTIPADLIATSNAIGQDINITISLSPTPADETPPIPPLNLDLPPAPQLHSMLATVANKQPTSVTSNSLANALDSGLVTESHYTFEPTATYQEPDPPPSSTDSDVQMEDMDVESTDNEDRDDLVIQPPPSPLGLRLREFDELSIRDDDSTTANHPDSPATPLVAFTRRSSPPPPHPAMESNLNRLRSFLGIRSQRQAEVSTSAPEENNEELEYIPLEVSDDDESMPGLESVPETDSGDEASEVEDFLDAPESPIHLSDAAGLAQTDEPPFEAPSQDSPRPNPPSDPSPDYPSRNNYYIPAFEPPRTTGRHDEARWFYTSPQEYRPLTTVRYQIHQHQWIRFTRSLATTARLMTFAANISFGNRRSQRKIPNLRDAIPVARFQFLFREYRGYNSLEHDIINQRTGEVNRWQGHVNTLLGLRRSIRLTLRTADEFVKTYGYKEGLRDYVEYHGINIWQDNHRPIPIFHSFETLYFASLQRFLYDYGCLADSQRVEDLLTKTFREPDDLRLLTRVILQRLCVPDRSLELEMVDRPPESLRMLTV</sequence>
<feature type="region of interest" description="Disordered" evidence="3">
    <location>
        <begin position="1899"/>
        <end position="1924"/>
    </location>
</feature>
<feature type="compositionally biased region" description="Polar residues" evidence="3">
    <location>
        <begin position="613"/>
        <end position="629"/>
    </location>
</feature>
<evidence type="ECO:0000313" key="5">
    <source>
        <dbReference type="EMBL" id="KDR84200.1"/>
    </source>
</evidence>
<protein>
    <recommendedName>
        <fullName evidence="4">CCHC-type domain-containing protein</fullName>
    </recommendedName>
</protein>
<dbReference type="CDD" id="cd00303">
    <property type="entry name" value="retropepsin_like"/>
    <property type="match status" value="1"/>
</dbReference>
<feature type="region of interest" description="Disordered" evidence="3">
    <location>
        <begin position="1444"/>
        <end position="1466"/>
    </location>
</feature>
<dbReference type="InterPro" id="IPR001969">
    <property type="entry name" value="Aspartic_peptidase_AS"/>
</dbReference>
<keyword evidence="6" id="KW-1185">Reference proteome</keyword>
<keyword evidence="2" id="KW-0862">Zinc</keyword>
<keyword evidence="2" id="KW-0863">Zinc-finger</keyword>
<dbReference type="OrthoDB" id="2961286at2759"/>
<name>A0A067TLU6_GALM3</name>
<feature type="compositionally biased region" description="Polar residues" evidence="3">
    <location>
        <begin position="347"/>
        <end position="384"/>
    </location>
</feature>
<keyword evidence="1" id="KW-0378">Hydrolase</keyword>
<dbReference type="InterPro" id="IPR021109">
    <property type="entry name" value="Peptidase_aspartic_dom_sf"/>
</dbReference>
<feature type="region of interest" description="Disordered" evidence="3">
    <location>
        <begin position="214"/>
        <end position="282"/>
    </location>
</feature>
<proteinExistence type="predicted"/>
<evidence type="ECO:0000256" key="3">
    <source>
        <dbReference type="SAM" id="MobiDB-lite"/>
    </source>
</evidence>
<accession>A0A067TLU6</accession>
<dbReference type="SUPFAM" id="SSF50630">
    <property type="entry name" value="Acid proteases"/>
    <property type="match status" value="1"/>
</dbReference>
<dbReference type="PROSITE" id="PS50158">
    <property type="entry name" value="ZF_CCHC"/>
    <property type="match status" value="1"/>
</dbReference>
<feature type="domain" description="CCHC-type" evidence="4">
    <location>
        <begin position="412"/>
        <end position="428"/>
    </location>
</feature>
<reference evidence="6" key="1">
    <citation type="journal article" date="2014" name="Proc. Natl. Acad. Sci. U.S.A.">
        <title>Extensive sampling of basidiomycete genomes demonstrates inadequacy of the white-rot/brown-rot paradigm for wood decay fungi.</title>
        <authorList>
            <person name="Riley R."/>
            <person name="Salamov A.A."/>
            <person name="Brown D.W."/>
            <person name="Nagy L.G."/>
            <person name="Floudas D."/>
            <person name="Held B.W."/>
            <person name="Levasseur A."/>
            <person name="Lombard V."/>
            <person name="Morin E."/>
            <person name="Otillar R."/>
            <person name="Lindquist E.A."/>
            <person name="Sun H."/>
            <person name="LaButti K.M."/>
            <person name="Schmutz J."/>
            <person name="Jabbour D."/>
            <person name="Luo H."/>
            <person name="Baker S.E."/>
            <person name="Pisabarro A.G."/>
            <person name="Walton J.D."/>
            <person name="Blanchette R.A."/>
            <person name="Henrissat B."/>
            <person name="Martin F."/>
            <person name="Cullen D."/>
            <person name="Hibbett D.S."/>
            <person name="Grigoriev I.V."/>
        </authorList>
    </citation>
    <scope>NUCLEOTIDE SEQUENCE [LARGE SCALE GENOMIC DNA]</scope>
    <source>
        <strain evidence="6">CBS 339.88</strain>
    </source>
</reference>
<dbReference type="GO" id="GO:0006508">
    <property type="term" value="P:proteolysis"/>
    <property type="evidence" value="ECO:0007669"/>
    <property type="project" value="InterPro"/>
</dbReference>